<gene>
    <name evidence="1" type="ORF">WMY93_016672</name>
</gene>
<keyword evidence="2" id="KW-1185">Reference proteome</keyword>
<evidence type="ECO:0000313" key="2">
    <source>
        <dbReference type="Proteomes" id="UP001460270"/>
    </source>
</evidence>
<dbReference type="EMBL" id="JBBPFD010000012">
    <property type="protein sequence ID" value="KAK7904065.1"/>
    <property type="molecule type" value="Genomic_DNA"/>
</dbReference>
<evidence type="ECO:0008006" key="3">
    <source>
        <dbReference type="Google" id="ProtNLM"/>
    </source>
</evidence>
<accession>A0AAW0NKX9</accession>
<comment type="caution">
    <text evidence="1">The sequence shown here is derived from an EMBL/GenBank/DDBJ whole genome shotgun (WGS) entry which is preliminary data.</text>
</comment>
<sequence>MKGRTGAVRAAGEERLHHSDYQHRISTGLCTFSPALLPVHQLLHLIKIKKLIKFADDTTLIGLISDGDESVYRREVDRLVCWREVDRLVSWCSSNNLELNAQKTVEMIVDFRKVTAPPQLKKAKLPVQMMVQFYTATIESILTSSITVWYAGATVRDKQTFHLSRTCTSPGPVRLQDSGASPGPVRLQDLYVSRTCTSPGPVRLQDLCVSRTCTSPGPVRLQDLYVSRTCTPPEPVRLQDLYVSRTRGRLQDLYVSRTYASPGPVRLQDLYVSKT</sequence>
<organism evidence="1 2">
    <name type="scientific">Mugilogobius chulae</name>
    <name type="common">yellowstripe goby</name>
    <dbReference type="NCBI Taxonomy" id="88201"/>
    <lineage>
        <taxon>Eukaryota</taxon>
        <taxon>Metazoa</taxon>
        <taxon>Chordata</taxon>
        <taxon>Craniata</taxon>
        <taxon>Vertebrata</taxon>
        <taxon>Euteleostomi</taxon>
        <taxon>Actinopterygii</taxon>
        <taxon>Neopterygii</taxon>
        <taxon>Teleostei</taxon>
        <taxon>Neoteleostei</taxon>
        <taxon>Acanthomorphata</taxon>
        <taxon>Gobiaria</taxon>
        <taxon>Gobiiformes</taxon>
        <taxon>Gobioidei</taxon>
        <taxon>Gobiidae</taxon>
        <taxon>Gobionellinae</taxon>
        <taxon>Mugilogobius</taxon>
    </lineage>
</organism>
<reference evidence="2" key="1">
    <citation type="submission" date="2024-04" db="EMBL/GenBank/DDBJ databases">
        <title>Salinicola lusitanus LLJ914,a marine bacterium isolated from the Okinawa Trough.</title>
        <authorList>
            <person name="Li J."/>
        </authorList>
    </citation>
    <scope>NUCLEOTIDE SEQUENCE [LARGE SCALE GENOMIC DNA]</scope>
</reference>
<evidence type="ECO:0000313" key="1">
    <source>
        <dbReference type="EMBL" id="KAK7904065.1"/>
    </source>
</evidence>
<proteinExistence type="predicted"/>
<dbReference type="Proteomes" id="UP001460270">
    <property type="component" value="Unassembled WGS sequence"/>
</dbReference>
<name>A0AAW0NKX9_9GOBI</name>
<protein>
    <recommendedName>
        <fullName evidence="3">Reverse transcriptase domain-containing protein</fullName>
    </recommendedName>
</protein>
<dbReference type="AlphaFoldDB" id="A0AAW0NKX9"/>